<dbReference type="InterPro" id="IPR003882">
    <property type="entry name" value="Pistil_extensin"/>
</dbReference>
<evidence type="ECO:0000313" key="4">
    <source>
        <dbReference type="Proteomes" id="UP000093819"/>
    </source>
</evidence>
<evidence type="ECO:0000256" key="1">
    <source>
        <dbReference type="SAM" id="MobiDB-lite"/>
    </source>
</evidence>
<organism evidence="3 4">
    <name type="scientific">Mycobacterium asiaticum</name>
    <dbReference type="NCBI Taxonomy" id="1790"/>
    <lineage>
        <taxon>Bacteria</taxon>
        <taxon>Bacillati</taxon>
        <taxon>Actinomycetota</taxon>
        <taxon>Actinomycetes</taxon>
        <taxon>Mycobacteriales</taxon>
        <taxon>Mycobacteriaceae</taxon>
        <taxon>Mycobacterium</taxon>
    </lineage>
</organism>
<dbReference type="Pfam" id="PF23717">
    <property type="entry name" value="DUF7159"/>
    <property type="match status" value="1"/>
</dbReference>
<feature type="compositionally biased region" description="Low complexity" evidence="1">
    <location>
        <begin position="390"/>
        <end position="418"/>
    </location>
</feature>
<dbReference type="PRINTS" id="PR01218">
    <property type="entry name" value="PSTLEXTENSIN"/>
</dbReference>
<dbReference type="Proteomes" id="UP000093819">
    <property type="component" value="Unassembled WGS sequence"/>
</dbReference>
<evidence type="ECO:0000259" key="2">
    <source>
        <dbReference type="Pfam" id="PF23717"/>
    </source>
</evidence>
<accession>A0A1A3N5U3</accession>
<feature type="domain" description="DUF7159" evidence="2">
    <location>
        <begin position="2"/>
        <end position="221"/>
    </location>
</feature>
<dbReference type="InterPro" id="IPR055583">
    <property type="entry name" value="DUF7159"/>
</dbReference>
<feature type="compositionally biased region" description="Low complexity" evidence="1">
    <location>
        <begin position="370"/>
        <end position="382"/>
    </location>
</feature>
<dbReference type="RefSeq" id="WP_065037257.1">
    <property type="nucleotide sequence ID" value="NZ_LZLR01000186.1"/>
</dbReference>
<feature type="region of interest" description="Disordered" evidence="1">
    <location>
        <begin position="342"/>
        <end position="452"/>
    </location>
</feature>
<dbReference type="EMBL" id="LZLR01000186">
    <property type="protein sequence ID" value="OBK17518.1"/>
    <property type="molecule type" value="Genomic_DNA"/>
</dbReference>
<comment type="caution">
    <text evidence="3">The sequence shown here is derived from an EMBL/GenBank/DDBJ whole genome shotgun (WGS) entry which is preliminary data.</text>
</comment>
<feature type="compositionally biased region" description="Pro residues" evidence="1">
    <location>
        <begin position="349"/>
        <end position="369"/>
    </location>
</feature>
<proteinExistence type="predicted"/>
<dbReference type="AlphaFoldDB" id="A0A1A3N5U3"/>
<sequence>MDIVLGVAMEPSAVRLVLIEGADADGVSIEEDSIEVTETAQVIDALIGTREGAAESGYRLASTGVTWTDASEVAPLRAELAAREIGGVMLVSPLLAAAALAQTVGAALEYEHIAMLFVEADSATLAVVDVADGSIVDLHRHVLRDASVAAELVTMLAGLDAPESRAQGVFVVGCGVDIVDLKPALEAATSLVVSLPEEPDMALARGAALASANAPLFSSSTSALAYALDPGTGEVNPHALTPHYLDVCAVAGVGEGALAYSALDDELTAEAEPHDAESRRKPLTLVSAAIAGVAAVAAGMLMVSLASHVRPTAAQEASARGGAQTPALQAPATELPAQVLLPAPSSAPAAPPPAEAPAPAPSAPPPVVQPPIVQQPVQQQPPVQQPPPVVQQAPQTVTKPAQAPAYLAPQQPRRAPTRQAPPPVQAPVQQAPQPAAPPPAAPAPAAPAPAPAAPPTPIMTAYLHLPFFTIPIPINPPPPPPPPAP</sequence>
<evidence type="ECO:0000313" key="3">
    <source>
        <dbReference type="EMBL" id="OBK17518.1"/>
    </source>
</evidence>
<dbReference type="OrthoDB" id="4764597at2"/>
<feature type="compositionally biased region" description="Pro residues" evidence="1">
    <location>
        <begin position="434"/>
        <end position="452"/>
    </location>
</feature>
<protein>
    <recommendedName>
        <fullName evidence="2">DUF7159 domain-containing protein</fullName>
    </recommendedName>
</protein>
<reference evidence="4" key="1">
    <citation type="submission" date="2016-06" db="EMBL/GenBank/DDBJ databases">
        <authorList>
            <person name="Sutton G."/>
            <person name="Brinkac L."/>
            <person name="Sanka R."/>
            <person name="Adams M."/>
            <person name="Lau E."/>
            <person name="Garcia-Basteiro A."/>
            <person name="Lopez-Varela E."/>
            <person name="Palencia S."/>
        </authorList>
    </citation>
    <scope>NUCLEOTIDE SEQUENCE [LARGE SCALE GENOMIC DNA]</scope>
    <source>
        <strain evidence="4">1245335.1</strain>
    </source>
</reference>
<name>A0A1A3N5U3_MYCAS</name>
<gene>
    <name evidence="3" type="ORF">A5635_04815</name>
</gene>